<evidence type="ECO:0000256" key="3">
    <source>
        <dbReference type="ARBA" id="ARBA00023002"/>
    </source>
</evidence>
<keyword evidence="3 7" id="KW-0560">Oxidoreductase</keyword>
<dbReference type="Proteomes" id="UP000522081">
    <property type="component" value="Unassembled WGS sequence"/>
</dbReference>
<keyword evidence="7" id="KW-0456">Lyase</keyword>
<dbReference type="NCBIfam" id="TIGR01470">
    <property type="entry name" value="cysG_Nterm"/>
    <property type="match status" value="1"/>
</dbReference>
<dbReference type="UniPathway" id="UPA00262">
    <property type="reaction ID" value="UER00222"/>
</dbReference>
<name>A0A7Y9XV96_9SPHN</name>
<dbReference type="PANTHER" id="PTHR35330">
    <property type="entry name" value="SIROHEME BIOSYNTHESIS PROTEIN MET8"/>
    <property type="match status" value="1"/>
</dbReference>
<comment type="pathway">
    <text evidence="1">Porphyrin-containing compound metabolism; siroheme biosynthesis; sirohydrochlorin from precorrin-2: step 1/1.</text>
</comment>
<evidence type="ECO:0000256" key="2">
    <source>
        <dbReference type="ARBA" id="ARBA00012400"/>
    </source>
</evidence>
<dbReference type="GO" id="GO:0032259">
    <property type="term" value="P:methylation"/>
    <property type="evidence" value="ECO:0007669"/>
    <property type="project" value="UniProtKB-KW"/>
</dbReference>
<evidence type="ECO:0000256" key="1">
    <source>
        <dbReference type="ARBA" id="ARBA00005010"/>
    </source>
</evidence>
<keyword evidence="8" id="KW-1185">Reference proteome</keyword>
<dbReference type="PANTHER" id="PTHR35330:SF1">
    <property type="entry name" value="SIROHEME BIOSYNTHESIS PROTEIN MET8"/>
    <property type="match status" value="1"/>
</dbReference>
<comment type="caution">
    <text evidence="7">The sequence shown here is derived from an EMBL/GenBank/DDBJ whole genome shotgun (WGS) entry which is preliminary data.</text>
</comment>
<dbReference type="InterPro" id="IPR006367">
    <property type="entry name" value="Sirohaem_synthase_N"/>
</dbReference>
<keyword evidence="5" id="KW-0627">Porphyrin biosynthesis</keyword>
<dbReference type="GO" id="GO:0043115">
    <property type="term" value="F:precorrin-2 dehydrogenase activity"/>
    <property type="evidence" value="ECO:0007669"/>
    <property type="project" value="UniProtKB-EC"/>
</dbReference>
<evidence type="ECO:0000256" key="6">
    <source>
        <dbReference type="ARBA" id="ARBA00047561"/>
    </source>
</evidence>
<dbReference type="GO" id="GO:0004325">
    <property type="term" value="F:ferrochelatase activity"/>
    <property type="evidence" value="ECO:0007669"/>
    <property type="project" value="InterPro"/>
</dbReference>
<gene>
    <name evidence="7" type="ORF">FHS75_001451</name>
</gene>
<proteinExistence type="predicted"/>
<dbReference type="EMBL" id="JACBZF010000002">
    <property type="protein sequence ID" value="NYH95132.1"/>
    <property type="molecule type" value="Genomic_DNA"/>
</dbReference>
<dbReference type="SUPFAM" id="SSF51735">
    <property type="entry name" value="NAD(P)-binding Rossmann-fold domains"/>
    <property type="match status" value="1"/>
</dbReference>
<dbReference type="InterPro" id="IPR036291">
    <property type="entry name" value="NAD(P)-bd_dom_sf"/>
</dbReference>
<dbReference type="InterPro" id="IPR028161">
    <property type="entry name" value="Met8-like"/>
</dbReference>
<evidence type="ECO:0000313" key="7">
    <source>
        <dbReference type="EMBL" id="NYH95132.1"/>
    </source>
</evidence>
<dbReference type="GO" id="GO:0008168">
    <property type="term" value="F:methyltransferase activity"/>
    <property type="evidence" value="ECO:0007669"/>
    <property type="project" value="UniProtKB-KW"/>
</dbReference>
<sequence>MNSACPMISSLPLFHRVAGQPVIVLGSGEAAEAKRRIVERAGGVVVDDMQEGIDKGARLAFIACDDPDAAQGDAIRLRCAGLLVNVVDRPELCDFTTPSILDREPVLVAIGTGGASAGLAKALRLRLEALLPQSLGELARKLGGARSALRERLPDAGERRRALDGALAASGPLDPLDENAANCVDEWVASGTSGRGGGVVEVVLRSADPDDLTLREARLLGSADLVAHEPGVPASVLVRARADASRVAIATGETPRAPDGLVVILRA</sequence>
<keyword evidence="4" id="KW-0520">NAD</keyword>
<keyword evidence="7" id="KW-0808">Transferase</keyword>
<evidence type="ECO:0000313" key="8">
    <source>
        <dbReference type="Proteomes" id="UP000522081"/>
    </source>
</evidence>
<dbReference type="Pfam" id="PF13241">
    <property type="entry name" value="NAD_binding_7"/>
    <property type="match status" value="1"/>
</dbReference>
<dbReference type="SUPFAM" id="SSF75615">
    <property type="entry name" value="Siroheme synthase middle domains-like"/>
    <property type="match status" value="1"/>
</dbReference>
<reference evidence="7 8" key="1">
    <citation type="submission" date="2020-07" db="EMBL/GenBank/DDBJ databases">
        <title>Genomic Encyclopedia of Type Strains, Phase IV (KMG-IV): sequencing the most valuable type-strain genomes for metagenomic binning, comparative biology and taxonomic classification.</title>
        <authorList>
            <person name="Goeker M."/>
        </authorList>
    </citation>
    <scope>NUCLEOTIDE SEQUENCE [LARGE SCALE GENOMIC DNA]</scope>
    <source>
        <strain evidence="7 8">DSM 29043</strain>
    </source>
</reference>
<dbReference type="AlphaFoldDB" id="A0A7Y9XV96"/>
<evidence type="ECO:0000256" key="5">
    <source>
        <dbReference type="ARBA" id="ARBA00023244"/>
    </source>
</evidence>
<evidence type="ECO:0000256" key="4">
    <source>
        <dbReference type="ARBA" id="ARBA00023027"/>
    </source>
</evidence>
<organism evidence="7 8">
    <name type="scientific">Novosphingobium marinum</name>
    <dbReference type="NCBI Taxonomy" id="1514948"/>
    <lineage>
        <taxon>Bacteria</taxon>
        <taxon>Pseudomonadati</taxon>
        <taxon>Pseudomonadota</taxon>
        <taxon>Alphaproteobacteria</taxon>
        <taxon>Sphingomonadales</taxon>
        <taxon>Sphingomonadaceae</taxon>
        <taxon>Novosphingobium</taxon>
    </lineage>
</organism>
<dbReference type="Gene3D" id="3.30.160.110">
    <property type="entry name" value="Siroheme synthase, domain 2"/>
    <property type="match status" value="1"/>
</dbReference>
<dbReference type="GO" id="GO:0019354">
    <property type="term" value="P:siroheme biosynthetic process"/>
    <property type="evidence" value="ECO:0007669"/>
    <property type="project" value="UniProtKB-UniPathway"/>
</dbReference>
<comment type="catalytic activity">
    <reaction evidence="6">
        <text>precorrin-2 + NAD(+) = sirohydrochlorin + NADH + 2 H(+)</text>
        <dbReference type="Rhea" id="RHEA:15613"/>
        <dbReference type="ChEBI" id="CHEBI:15378"/>
        <dbReference type="ChEBI" id="CHEBI:57540"/>
        <dbReference type="ChEBI" id="CHEBI:57945"/>
        <dbReference type="ChEBI" id="CHEBI:58351"/>
        <dbReference type="ChEBI" id="CHEBI:58827"/>
        <dbReference type="EC" id="1.3.1.76"/>
    </reaction>
</comment>
<keyword evidence="7" id="KW-0489">Methyltransferase</keyword>
<protein>
    <recommendedName>
        <fullName evidence="2">precorrin-2 dehydrogenase</fullName>
        <ecNumber evidence="2">1.3.1.76</ecNumber>
    </recommendedName>
</protein>
<accession>A0A7Y9XV96</accession>
<dbReference type="EC" id="1.3.1.76" evidence="2"/>